<proteinExistence type="inferred from homology"/>
<comment type="similarity">
    <text evidence="1 4">Belongs to the serpin family.</text>
</comment>
<dbReference type="PANTHER" id="PTHR11461">
    <property type="entry name" value="SERINE PROTEASE INHIBITOR, SERPIN"/>
    <property type="match status" value="1"/>
</dbReference>
<evidence type="ECO:0000256" key="4">
    <source>
        <dbReference type="RuleBase" id="RU000411"/>
    </source>
</evidence>
<keyword evidence="7" id="KW-1185">Reference proteome</keyword>
<evidence type="ECO:0000313" key="7">
    <source>
        <dbReference type="Proteomes" id="UP000663880"/>
    </source>
</evidence>
<dbReference type="PANTHER" id="PTHR11461:SF211">
    <property type="entry name" value="GH10112P-RELATED"/>
    <property type="match status" value="1"/>
</dbReference>
<dbReference type="Gene3D" id="2.30.39.10">
    <property type="entry name" value="Alpha-1-antitrypsin, domain 1"/>
    <property type="match status" value="1"/>
</dbReference>
<accession>A0A821N286</accession>
<organism evidence="6 7">
    <name type="scientific">Pieris macdunnoughi</name>
    <dbReference type="NCBI Taxonomy" id="345717"/>
    <lineage>
        <taxon>Eukaryota</taxon>
        <taxon>Metazoa</taxon>
        <taxon>Ecdysozoa</taxon>
        <taxon>Arthropoda</taxon>
        <taxon>Hexapoda</taxon>
        <taxon>Insecta</taxon>
        <taxon>Pterygota</taxon>
        <taxon>Neoptera</taxon>
        <taxon>Endopterygota</taxon>
        <taxon>Lepidoptera</taxon>
        <taxon>Glossata</taxon>
        <taxon>Ditrysia</taxon>
        <taxon>Papilionoidea</taxon>
        <taxon>Pieridae</taxon>
        <taxon>Pierinae</taxon>
        <taxon>Pieris</taxon>
    </lineage>
</organism>
<dbReference type="GO" id="GO:0004867">
    <property type="term" value="F:serine-type endopeptidase inhibitor activity"/>
    <property type="evidence" value="ECO:0007669"/>
    <property type="project" value="UniProtKB-KW"/>
</dbReference>
<sequence length="354" mass="39881">MVKDNPQQSVVLSGYSVLTPLAQLALASEGESHHQLLKAIGMPNDNAIIAAFSEAERNLKTINGVELKTASKIYVTSKSEVYENFATTIRDVFDSEFKNVDFTQAQKTANEINAWVEDQTNKKIKDLVNPYSLGENTHAVLVNAIYFKGLWESPFNHDKTYDQVFHITKERSVTVPMMYQKSYFSYAEVPELDAKILQMFYEGDEASMILVLPNEIDGIIQLAEKLRDPSAIDRAIVNMFETLVHVTIPKFKIETTTNLRLVLSKMNVTKLFEPGQARLSKMLIEWDDLFITDAIQKAFIEVNEDGAEAAAANVVNGMSASLDFQPPVTFFANRPFYFEIRINDVPIFNGVKAE</sequence>
<dbReference type="EMBL" id="CAJOBZ010000004">
    <property type="protein sequence ID" value="CAF4776641.1"/>
    <property type="molecule type" value="Genomic_DNA"/>
</dbReference>
<comment type="caution">
    <text evidence="6">The sequence shown here is derived from an EMBL/GenBank/DDBJ whole genome shotgun (WGS) entry which is preliminary data.</text>
</comment>
<dbReference type="InterPro" id="IPR042178">
    <property type="entry name" value="Serpin_sf_1"/>
</dbReference>
<reference evidence="6" key="1">
    <citation type="submission" date="2021-02" db="EMBL/GenBank/DDBJ databases">
        <authorList>
            <person name="Steward A R."/>
        </authorList>
    </citation>
    <scope>NUCLEOTIDE SEQUENCE</scope>
</reference>
<evidence type="ECO:0000256" key="2">
    <source>
        <dbReference type="ARBA" id="ARBA00022690"/>
    </source>
</evidence>
<evidence type="ECO:0000313" key="6">
    <source>
        <dbReference type="EMBL" id="CAF4776641.1"/>
    </source>
</evidence>
<evidence type="ECO:0000256" key="1">
    <source>
        <dbReference type="ARBA" id="ARBA00009500"/>
    </source>
</evidence>
<keyword evidence="2" id="KW-0646">Protease inhibitor</keyword>
<dbReference type="InterPro" id="IPR036186">
    <property type="entry name" value="Serpin_sf"/>
</dbReference>
<protein>
    <recommendedName>
        <fullName evidence="5">Serpin domain-containing protein</fullName>
    </recommendedName>
</protein>
<dbReference type="Pfam" id="PF00079">
    <property type="entry name" value="Serpin"/>
    <property type="match status" value="1"/>
</dbReference>
<name>A0A821N286_9NEOP</name>
<feature type="domain" description="Serpin" evidence="5">
    <location>
        <begin position="1"/>
        <end position="353"/>
    </location>
</feature>
<dbReference type="InterPro" id="IPR023796">
    <property type="entry name" value="Serpin_dom"/>
</dbReference>
<gene>
    <name evidence="6" type="ORF">PMACD_LOCUS2114</name>
</gene>
<dbReference type="InterPro" id="IPR000215">
    <property type="entry name" value="Serpin_fam"/>
</dbReference>
<dbReference type="OrthoDB" id="671595at2759"/>
<keyword evidence="3" id="KW-0722">Serine protease inhibitor</keyword>
<dbReference type="SMART" id="SM00093">
    <property type="entry name" value="SERPIN"/>
    <property type="match status" value="1"/>
</dbReference>
<dbReference type="AlphaFoldDB" id="A0A821N286"/>
<dbReference type="Proteomes" id="UP000663880">
    <property type="component" value="Unassembled WGS sequence"/>
</dbReference>
<dbReference type="SUPFAM" id="SSF56574">
    <property type="entry name" value="Serpins"/>
    <property type="match status" value="1"/>
</dbReference>
<dbReference type="GO" id="GO:0005615">
    <property type="term" value="C:extracellular space"/>
    <property type="evidence" value="ECO:0007669"/>
    <property type="project" value="InterPro"/>
</dbReference>
<evidence type="ECO:0000259" key="5">
    <source>
        <dbReference type="SMART" id="SM00093"/>
    </source>
</evidence>
<dbReference type="Gene3D" id="3.30.497.10">
    <property type="entry name" value="Antithrombin, subunit I, domain 2"/>
    <property type="match status" value="1"/>
</dbReference>
<evidence type="ECO:0000256" key="3">
    <source>
        <dbReference type="ARBA" id="ARBA00022900"/>
    </source>
</evidence>
<dbReference type="CDD" id="cd19579">
    <property type="entry name" value="serpin1K-like"/>
    <property type="match status" value="1"/>
</dbReference>
<dbReference type="InterPro" id="IPR042185">
    <property type="entry name" value="Serpin_sf_2"/>
</dbReference>